<gene>
    <name evidence="1" type="ORF">M422DRAFT_53979</name>
</gene>
<reference evidence="1 2" key="1">
    <citation type="submission" date="2014-06" db="EMBL/GenBank/DDBJ databases">
        <title>Evolutionary Origins and Diversification of the Mycorrhizal Mutualists.</title>
        <authorList>
            <consortium name="DOE Joint Genome Institute"/>
            <consortium name="Mycorrhizal Genomics Consortium"/>
            <person name="Kohler A."/>
            <person name="Kuo A."/>
            <person name="Nagy L.G."/>
            <person name="Floudas D."/>
            <person name="Copeland A."/>
            <person name="Barry K.W."/>
            <person name="Cichocki N."/>
            <person name="Veneault-Fourrey C."/>
            <person name="LaButti K."/>
            <person name="Lindquist E.A."/>
            <person name="Lipzen A."/>
            <person name="Lundell T."/>
            <person name="Morin E."/>
            <person name="Murat C."/>
            <person name="Riley R."/>
            <person name="Ohm R."/>
            <person name="Sun H."/>
            <person name="Tunlid A."/>
            <person name="Henrissat B."/>
            <person name="Grigoriev I.V."/>
            <person name="Hibbett D.S."/>
            <person name="Martin F."/>
        </authorList>
    </citation>
    <scope>NUCLEOTIDE SEQUENCE [LARGE SCALE GENOMIC DNA]</scope>
    <source>
        <strain evidence="1 2">SS14</strain>
    </source>
</reference>
<sequence>MYPAGQSYGYEFLFHAKMLNIKGLWYLPLQASNTAGIDFHFPPKTVLFTGYYSAAENSTVDLGSTTNADAKNNKAPSIISAPAASSRTIALPKAGMVDLTTLLTVSLAQIAQSQMNLMQKFPGCLSTGMINSDVTPSTSMEHQPIGLMTNACPSNSLVKPWITYPKLDQFFEILSDGDIDGRDTGALLAKLNDITIYHIDELPGFSDAELKEEGMKMGDIKWLRKEVERALKEY</sequence>
<evidence type="ECO:0000313" key="1">
    <source>
        <dbReference type="EMBL" id="KIJ29874.1"/>
    </source>
</evidence>
<proteinExistence type="predicted"/>
<keyword evidence="2" id="KW-1185">Reference proteome</keyword>
<name>A0A0C9U6I9_SPHS4</name>
<organism evidence="1 2">
    <name type="scientific">Sphaerobolus stellatus (strain SS14)</name>
    <dbReference type="NCBI Taxonomy" id="990650"/>
    <lineage>
        <taxon>Eukaryota</taxon>
        <taxon>Fungi</taxon>
        <taxon>Dikarya</taxon>
        <taxon>Basidiomycota</taxon>
        <taxon>Agaricomycotina</taxon>
        <taxon>Agaricomycetes</taxon>
        <taxon>Phallomycetidae</taxon>
        <taxon>Geastrales</taxon>
        <taxon>Sphaerobolaceae</taxon>
        <taxon>Sphaerobolus</taxon>
    </lineage>
</organism>
<accession>A0A0C9U6I9</accession>
<protein>
    <submittedName>
        <fullName evidence="1">Uncharacterized protein</fullName>
    </submittedName>
</protein>
<evidence type="ECO:0000313" key="2">
    <source>
        <dbReference type="Proteomes" id="UP000054279"/>
    </source>
</evidence>
<dbReference type="HOGENOM" id="CLU_1185672_0_0_1"/>
<dbReference type="EMBL" id="KN837273">
    <property type="protein sequence ID" value="KIJ29874.1"/>
    <property type="molecule type" value="Genomic_DNA"/>
</dbReference>
<dbReference type="Proteomes" id="UP000054279">
    <property type="component" value="Unassembled WGS sequence"/>
</dbReference>
<dbReference type="AlphaFoldDB" id="A0A0C9U6I9"/>